<evidence type="ECO:0000256" key="1">
    <source>
        <dbReference type="SAM" id="MobiDB-lite"/>
    </source>
</evidence>
<keyword evidence="3" id="KW-1185">Reference proteome</keyword>
<gene>
    <name evidence="2" type="ORF">MOMA_09286</name>
</gene>
<name>L2F7J9_9GAMM</name>
<evidence type="ECO:0000313" key="3">
    <source>
        <dbReference type="Proteomes" id="UP000023795"/>
    </source>
</evidence>
<dbReference type="PATRIC" id="fig|1230338.3.peg.1997"/>
<comment type="caution">
    <text evidence="2">The sequence shown here is derived from an EMBL/GenBank/DDBJ whole genome shotgun (WGS) entry which is preliminary data.</text>
</comment>
<dbReference type="Proteomes" id="UP000023795">
    <property type="component" value="Unassembled WGS sequence"/>
</dbReference>
<dbReference type="RefSeq" id="WP_009502301.1">
    <property type="nucleotide sequence ID" value="NZ_ANIN01000002.1"/>
</dbReference>
<proteinExistence type="predicted"/>
<accession>L2F7J9</accession>
<protein>
    <submittedName>
        <fullName evidence="2">Uncharacterized protein</fullName>
    </submittedName>
</protein>
<organism evidence="2 3">
    <name type="scientific">Moraxella macacae 0408225</name>
    <dbReference type="NCBI Taxonomy" id="1230338"/>
    <lineage>
        <taxon>Bacteria</taxon>
        <taxon>Pseudomonadati</taxon>
        <taxon>Pseudomonadota</taxon>
        <taxon>Gammaproteobacteria</taxon>
        <taxon>Moraxellales</taxon>
        <taxon>Moraxellaceae</taxon>
        <taxon>Moraxella</taxon>
    </lineage>
</organism>
<dbReference type="AlphaFoldDB" id="L2F7J9"/>
<evidence type="ECO:0000313" key="2">
    <source>
        <dbReference type="EMBL" id="ELA08741.1"/>
    </source>
</evidence>
<dbReference type="STRING" id="1230338.MOMA_09286"/>
<reference evidence="2 3" key="1">
    <citation type="journal article" date="2013" name="Genome Announc.">
        <title>Genome Sequence of Moraxella macacae 0408225, a Novel Bacterial Species Isolated from a Cynomolgus Macaque with Epistaxis.</title>
        <authorList>
            <person name="Ladner J.T."/>
            <person name="Whitehouse C.A."/>
            <person name="Koroleva G.I."/>
            <person name="Palacios G.F."/>
        </authorList>
    </citation>
    <scope>NUCLEOTIDE SEQUENCE [LARGE SCALE GENOMIC DNA]</scope>
    <source>
        <strain evidence="2 3">0408225</strain>
    </source>
</reference>
<dbReference type="OrthoDB" id="10001525at2"/>
<feature type="region of interest" description="Disordered" evidence="1">
    <location>
        <begin position="44"/>
        <end position="65"/>
    </location>
</feature>
<sequence length="65" mass="7121">MKIRYLKNAPLGQAGDIADIPDDQAKVLIALEIAKNYQESEQDAIAKPKKRTKKAKATENANAIV</sequence>
<dbReference type="EMBL" id="ANIN01000002">
    <property type="protein sequence ID" value="ELA08741.1"/>
    <property type="molecule type" value="Genomic_DNA"/>
</dbReference>